<keyword evidence="3 5" id="KW-1133">Transmembrane helix</keyword>
<name>A0A0L6U3D3_9FIRM</name>
<dbReference type="PROSITE" id="PS51012">
    <property type="entry name" value="ABC_TM2"/>
    <property type="match status" value="1"/>
</dbReference>
<organism evidence="7 8">
    <name type="scientific">Acetobacterium bakii</name>
    <dbReference type="NCBI Taxonomy" id="52689"/>
    <lineage>
        <taxon>Bacteria</taxon>
        <taxon>Bacillati</taxon>
        <taxon>Bacillota</taxon>
        <taxon>Clostridia</taxon>
        <taxon>Eubacteriales</taxon>
        <taxon>Eubacteriaceae</taxon>
        <taxon>Acetobacterium</taxon>
    </lineage>
</organism>
<dbReference type="GO" id="GO:0043190">
    <property type="term" value="C:ATP-binding cassette (ABC) transporter complex"/>
    <property type="evidence" value="ECO:0007669"/>
    <property type="project" value="InterPro"/>
</dbReference>
<dbReference type="RefSeq" id="WP_050738764.1">
    <property type="nucleotide sequence ID" value="NZ_LGYO01000007.1"/>
</dbReference>
<feature type="domain" description="ABC transmembrane type-2" evidence="6">
    <location>
        <begin position="26"/>
        <end position="255"/>
    </location>
</feature>
<accession>A0A0L6U3D3</accession>
<comment type="subcellular location">
    <subcellularLocation>
        <location evidence="5">Cell membrane</location>
        <topology evidence="5">Multi-pass membrane protein</topology>
    </subcellularLocation>
    <subcellularLocation>
        <location evidence="1">Membrane</location>
        <topology evidence="1">Multi-pass membrane protein</topology>
    </subcellularLocation>
</comment>
<gene>
    <name evidence="7" type="ORF">AKG39_02400</name>
</gene>
<dbReference type="InterPro" id="IPR000412">
    <property type="entry name" value="ABC_2_transport"/>
</dbReference>
<dbReference type="InterPro" id="IPR013525">
    <property type="entry name" value="ABC2_TM"/>
</dbReference>
<evidence type="ECO:0000256" key="5">
    <source>
        <dbReference type="RuleBase" id="RU361157"/>
    </source>
</evidence>
<dbReference type="Proteomes" id="UP000036873">
    <property type="component" value="Unassembled WGS sequence"/>
</dbReference>
<dbReference type="PANTHER" id="PTHR43332:SF2">
    <property type="entry name" value="INNER MEMBRANE TRANSPORT PERMEASE YADH"/>
    <property type="match status" value="1"/>
</dbReference>
<evidence type="ECO:0000256" key="1">
    <source>
        <dbReference type="ARBA" id="ARBA00004141"/>
    </source>
</evidence>
<dbReference type="Pfam" id="PF01061">
    <property type="entry name" value="ABC2_membrane"/>
    <property type="match status" value="1"/>
</dbReference>
<keyword evidence="2 5" id="KW-0812">Transmembrane</keyword>
<feature type="transmembrane region" description="Helical" evidence="5">
    <location>
        <begin position="62"/>
        <end position="80"/>
    </location>
</feature>
<evidence type="ECO:0000256" key="2">
    <source>
        <dbReference type="ARBA" id="ARBA00022692"/>
    </source>
</evidence>
<keyword evidence="8" id="KW-1185">Reference proteome</keyword>
<reference evidence="8" key="1">
    <citation type="submission" date="2015-07" db="EMBL/GenBank/DDBJ databases">
        <title>Draft genome sequence of Acetobacterium bakii DSM 8293, a potential psychrophilic chemical producer through syngas fermentation.</title>
        <authorList>
            <person name="Song Y."/>
            <person name="Hwang S."/>
            <person name="Cho B.-K."/>
        </authorList>
    </citation>
    <scope>NUCLEOTIDE SEQUENCE [LARGE SCALE GENOMIC DNA]</scope>
    <source>
        <strain evidence="8">DSM 8239</strain>
    </source>
</reference>
<dbReference type="EMBL" id="LGYO01000007">
    <property type="protein sequence ID" value="KNZ43028.1"/>
    <property type="molecule type" value="Genomic_DNA"/>
</dbReference>
<dbReference type="PRINTS" id="PR00164">
    <property type="entry name" value="ABC2TRNSPORT"/>
</dbReference>
<feature type="transmembrane region" description="Helical" evidence="5">
    <location>
        <begin position="32"/>
        <end position="50"/>
    </location>
</feature>
<comment type="caution">
    <text evidence="7">The sequence shown here is derived from an EMBL/GenBank/DDBJ whole genome shotgun (WGS) entry which is preliminary data.</text>
</comment>
<keyword evidence="5" id="KW-0813">Transport</keyword>
<sequence length="261" mass="28809">MKRGFIFYNRTGFLTLLNREIHRFMKVPVQTVLAPLISNILYMAIFGGMLQTRSVGIDGVSYLHFLVPGLATMGAIFAAFQNPAFSIISQKFQNTIQDLNSYPISVTEKILAFIFGGMFRGVLVGVLTYAATIFFVGYEIEYPLFFVLGLTATSFVFASVGLIAGLVLDNFEKMNFALAIVITPLTYLGGVFFEVSKLPGILSSIKYINPIYPLVNITRYAYIGVCEGNIYTHVLVTTVLVISSYLIAAHIFKKGIGIKTV</sequence>
<proteinExistence type="inferred from homology"/>
<evidence type="ECO:0000256" key="3">
    <source>
        <dbReference type="ARBA" id="ARBA00022989"/>
    </source>
</evidence>
<evidence type="ECO:0000256" key="4">
    <source>
        <dbReference type="ARBA" id="ARBA00023136"/>
    </source>
</evidence>
<keyword evidence="4 5" id="KW-0472">Membrane</keyword>
<dbReference type="PANTHER" id="PTHR43332">
    <property type="entry name" value="INNER MEMBRANE TRANSPORT PERMEASE YADH-RELATED"/>
    <property type="match status" value="1"/>
</dbReference>
<feature type="transmembrane region" description="Helical" evidence="5">
    <location>
        <begin position="175"/>
        <end position="193"/>
    </location>
</feature>
<dbReference type="InterPro" id="IPR052522">
    <property type="entry name" value="ABC-2_transport_permease"/>
</dbReference>
<dbReference type="OrthoDB" id="9788252at2"/>
<dbReference type="InterPro" id="IPR047817">
    <property type="entry name" value="ABC2_TM_bact-type"/>
</dbReference>
<evidence type="ECO:0000259" key="6">
    <source>
        <dbReference type="PROSITE" id="PS51012"/>
    </source>
</evidence>
<evidence type="ECO:0000313" key="7">
    <source>
        <dbReference type="EMBL" id="KNZ43028.1"/>
    </source>
</evidence>
<dbReference type="PIRSF" id="PIRSF006648">
    <property type="entry name" value="DrrB"/>
    <property type="match status" value="1"/>
</dbReference>
<dbReference type="GO" id="GO:0140359">
    <property type="term" value="F:ABC-type transporter activity"/>
    <property type="evidence" value="ECO:0007669"/>
    <property type="project" value="InterPro"/>
</dbReference>
<protein>
    <recommendedName>
        <fullName evidence="5">Transport permease protein</fullName>
    </recommendedName>
</protein>
<feature type="transmembrane region" description="Helical" evidence="5">
    <location>
        <begin position="144"/>
        <end position="168"/>
    </location>
</feature>
<keyword evidence="5" id="KW-1003">Cell membrane</keyword>
<feature type="transmembrane region" description="Helical" evidence="5">
    <location>
        <begin position="110"/>
        <end position="138"/>
    </location>
</feature>
<feature type="transmembrane region" description="Helical" evidence="5">
    <location>
        <begin position="230"/>
        <end position="252"/>
    </location>
</feature>
<dbReference type="STRING" id="52689.AKG39_02400"/>
<evidence type="ECO:0000313" key="8">
    <source>
        <dbReference type="Proteomes" id="UP000036873"/>
    </source>
</evidence>
<comment type="similarity">
    <text evidence="5">Belongs to the ABC-2 integral membrane protein family.</text>
</comment>
<dbReference type="AlphaFoldDB" id="A0A0L6U3D3"/>